<feature type="compositionally biased region" description="Low complexity" evidence="6">
    <location>
        <begin position="68"/>
        <end position="82"/>
    </location>
</feature>
<dbReference type="OrthoDB" id="3863715at2759"/>
<sequence>MKRAEKVELLLLHQRKEAQQEGTFESSTVVTSVRDPRQQEIITTKKKFIRPDPTTVAVIESIQTSPQNNPLNNSNNNNNSNMNKRDQGWWRRAHDDRNINQSKLPTNFGRSQELSQQTNIRCWYCKEQSHYSKDCPTAPICQQCKRKGHTTTSCYQRQICGYCDRQGHIEEICRIKKQSQRPLNPYPPQGYTPQQLSSSQNQQYLN</sequence>
<dbReference type="GO" id="GO:0008270">
    <property type="term" value="F:zinc ion binding"/>
    <property type="evidence" value="ECO:0007669"/>
    <property type="project" value="UniProtKB-KW"/>
</dbReference>
<keyword evidence="4" id="KW-0862">Zinc</keyword>
<dbReference type="InterPro" id="IPR001878">
    <property type="entry name" value="Znf_CCHC"/>
</dbReference>
<evidence type="ECO:0000259" key="7">
    <source>
        <dbReference type="PROSITE" id="PS50158"/>
    </source>
</evidence>
<keyword evidence="2" id="KW-0677">Repeat</keyword>
<feature type="domain" description="CCHC-type" evidence="7">
    <location>
        <begin position="121"/>
        <end position="136"/>
    </location>
</feature>
<dbReference type="PANTHER" id="PTHR47103:SF8">
    <property type="entry name" value="DNA-BINDING PROTEIN"/>
    <property type="match status" value="1"/>
</dbReference>
<evidence type="ECO:0000256" key="6">
    <source>
        <dbReference type="SAM" id="MobiDB-lite"/>
    </source>
</evidence>
<proteinExistence type="predicted"/>
<reference evidence="8" key="1">
    <citation type="submission" date="2021-02" db="EMBL/GenBank/DDBJ databases">
        <authorList>
            <person name="Nowell W R."/>
        </authorList>
    </citation>
    <scope>NUCLEOTIDE SEQUENCE</scope>
</reference>
<dbReference type="PROSITE" id="PS50158">
    <property type="entry name" value="ZF_CCHC"/>
    <property type="match status" value="1"/>
</dbReference>
<dbReference type="Proteomes" id="UP000681722">
    <property type="component" value="Unassembled WGS sequence"/>
</dbReference>
<evidence type="ECO:0000313" key="8">
    <source>
        <dbReference type="EMBL" id="CAF4417607.1"/>
    </source>
</evidence>
<keyword evidence="1" id="KW-0479">Metal-binding</keyword>
<dbReference type="PANTHER" id="PTHR47103">
    <property type="entry name" value="DNA-BINDING PROTEIN"/>
    <property type="match status" value="1"/>
</dbReference>
<evidence type="ECO:0000256" key="4">
    <source>
        <dbReference type="ARBA" id="ARBA00022833"/>
    </source>
</evidence>
<feature type="compositionally biased region" description="Low complexity" evidence="6">
    <location>
        <begin position="194"/>
        <end position="206"/>
    </location>
</feature>
<dbReference type="SMART" id="SM00343">
    <property type="entry name" value="ZnF_C2HC"/>
    <property type="match status" value="3"/>
</dbReference>
<dbReference type="InterPro" id="IPR036875">
    <property type="entry name" value="Znf_CCHC_sf"/>
</dbReference>
<evidence type="ECO:0000256" key="1">
    <source>
        <dbReference type="ARBA" id="ARBA00022723"/>
    </source>
</evidence>
<protein>
    <recommendedName>
        <fullName evidence="7">CCHC-type domain-containing protein</fullName>
    </recommendedName>
</protein>
<dbReference type="GO" id="GO:0003676">
    <property type="term" value="F:nucleic acid binding"/>
    <property type="evidence" value="ECO:0007669"/>
    <property type="project" value="InterPro"/>
</dbReference>
<feature type="region of interest" description="Disordered" evidence="6">
    <location>
        <begin position="63"/>
        <end position="85"/>
    </location>
</feature>
<gene>
    <name evidence="8" type="ORF">SRO942_LOCUS40382</name>
</gene>
<evidence type="ECO:0000256" key="3">
    <source>
        <dbReference type="ARBA" id="ARBA00022771"/>
    </source>
</evidence>
<name>A0A8S2VXU7_9BILA</name>
<organism evidence="8 9">
    <name type="scientific">Didymodactylos carnosus</name>
    <dbReference type="NCBI Taxonomy" id="1234261"/>
    <lineage>
        <taxon>Eukaryota</taxon>
        <taxon>Metazoa</taxon>
        <taxon>Spiralia</taxon>
        <taxon>Gnathifera</taxon>
        <taxon>Rotifera</taxon>
        <taxon>Eurotatoria</taxon>
        <taxon>Bdelloidea</taxon>
        <taxon>Philodinida</taxon>
        <taxon>Philodinidae</taxon>
        <taxon>Didymodactylos</taxon>
    </lineage>
</organism>
<comment type="caution">
    <text evidence="8">The sequence shown here is derived from an EMBL/GenBank/DDBJ whole genome shotgun (WGS) entry which is preliminary data.</text>
</comment>
<evidence type="ECO:0000256" key="5">
    <source>
        <dbReference type="PROSITE-ProRule" id="PRU00047"/>
    </source>
</evidence>
<keyword evidence="3 5" id="KW-0863">Zinc-finger</keyword>
<dbReference type="SUPFAM" id="SSF57756">
    <property type="entry name" value="Retrovirus zinc finger-like domains"/>
    <property type="match status" value="1"/>
</dbReference>
<dbReference type="EMBL" id="CAJOBC010093519">
    <property type="protein sequence ID" value="CAF4417607.1"/>
    <property type="molecule type" value="Genomic_DNA"/>
</dbReference>
<accession>A0A8S2VXU7</accession>
<dbReference type="AlphaFoldDB" id="A0A8S2VXU7"/>
<feature type="region of interest" description="Disordered" evidence="6">
    <location>
        <begin position="180"/>
        <end position="206"/>
    </location>
</feature>
<evidence type="ECO:0000256" key="2">
    <source>
        <dbReference type="ARBA" id="ARBA00022737"/>
    </source>
</evidence>
<dbReference type="Gene3D" id="4.10.60.10">
    <property type="entry name" value="Zinc finger, CCHC-type"/>
    <property type="match status" value="1"/>
</dbReference>
<evidence type="ECO:0000313" key="9">
    <source>
        <dbReference type="Proteomes" id="UP000681722"/>
    </source>
</evidence>